<protein>
    <submittedName>
        <fullName evidence="1">Uncharacterized protein</fullName>
    </submittedName>
</protein>
<dbReference type="Proteomes" id="UP000199245">
    <property type="component" value="Unassembled WGS sequence"/>
</dbReference>
<organism evidence="1 2">
    <name type="scientific">Bradyrhizobium brasilense</name>
    <dbReference type="NCBI Taxonomy" id="1419277"/>
    <lineage>
        <taxon>Bacteria</taxon>
        <taxon>Pseudomonadati</taxon>
        <taxon>Pseudomonadota</taxon>
        <taxon>Alphaproteobacteria</taxon>
        <taxon>Hyphomicrobiales</taxon>
        <taxon>Nitrobacteraceae</taxon>
        <taxon>Bradyrhizobium</taxon>
    </lineage>
</organism>
<gene>
    <name evidence="1" type="ORF">SAMN05216337_104431</name>
</gene>
<dbReference type="EMBL" id="FMZW01000044">
    <property type="protein sequence ID" value="SDF08776.1"/>
    <property type="molecule type" value="Genomic_DNA"/>
</dbReference>
<sequence length="130" mass="14548">MWWFSKDEHKDIWDDPVAHPLGDIEAAQRIRAICRDAAGCAEAVGSPDKRSAKKQQIERDRYERAAKVAMETAMRISDELVRDSAVREIVGLCMKANNIKTGRALLRAIHAGSIKAEVLREHPTLEGEQA</sequence>
<reference evidence="1 2" key="1">
    <citation type="submission" date="2016-10" db="EMBL/GenBank/DDBJ databases">
        <authorList>
            <person name="de Groot N.N."/>
        </authorList>
    </citation>
    <scope>NUCLEOTIDE SEQUENCE [LARGE SCALE GENOMIC DNA]</scope>
    <source>
        <strain evidence="1 2">R5</strain>
    </source>
</reference>
<dbReference type="AlphaFoldDB" id="A0A1G7I8D1"/>
<accession>A0A1G7I8D1</accession>
<evidence type="ECO:0000313" key="1">
    <source>
        <dbReference type="EMBL" id="SDF08776.1"/>
    </source>
</evidence>
<evidence type="ECO:0000313" key="2">
    <source>
        <dbReference type="Proteomes" id="UP000199245"/>
    </source>
</evidence>
<name>A0A1G7I8D1_9BRAD</name>
<dbReference type="RefSeq" id="WP_092088648.1">
    <property type="nucleotide sequence ID" value="NZ_FMZW01000044.1"/>
</dbReference>
<proteinExistence type="predicted"/>